<keyword evidence="3 4" id="KW-0862">Zinc</keyword>
<evidence type="ECO:0000259" key="6">
    <source>
        <dbReference type="PROSITE" id="PS50103"/>
    </source>
</evidence>
<keyword evidence="2 4" id="KW-0863">Zinc-finger</keyword>
<feature type="compositionally biased region" description="Gly residues" evidence="5">
    <location>
        <begin position="161"/>
        <end position="175"/>
    </location>
</feature>
<protein>
    <recommendedName>
        <fullName evidence="6">C3H1-type domain-containing protein</fullName>
    </recommendedName>
</protein>
<evidence type="ECO:0000256" key="4">
    <source>
        <dbReference type="PROSITE-ProRule" id="PRU00723"/>
    </source>
</evidence>
<feature type="zinc finger region" description="C3H1-type" evidence="4">
    <location>
        <begin position="233"/>
        <end position="260"/>
    </location>
</feature>
<evidence type="ECO:0000256" key="5">
    <source>
        <dbReference type="SAM" id="MobiDB-lite"/>
    </source>
</evidence>
<dbReference type="InterPro" id="IPR036855">
    <property type="entry name" value="Znf_CCCH_sf"/>
</dbReference>
<feature type="compositionally biased region" description="Gly residues" evidence="5">
    <location>
        <begin position="204"/>
        <end position="213"/>
    </location>
</feature>
<proteinExistence type="predicted"/>
<accession>A0A6U0C9U9</accession>
<dbReference type="AlphaFoldDB" id="A0A6U0C9U9"/>
<gene>
    <name evidence="7" type="ORF">OMED0929_LOCUS1123</name>
</gene>
<feature type="region of interest" description="Disordered" evidence="5">
    <location>
        <begin position="149"/>
        <end position="175"/>
    </location>
</feature>
<sequence length="281" mass="28432">MDCDDAIAQRAHDAVQGALDADAAPMTDDPTTTAGAPRVPPGDRPPSTARQPRGARGEDDRGGAHRGRRGGATQRFYTRAPTRPGWHPTGEFDDHGKPAHSGQCEGCRVSTVVNFRPVVGGNPPLCGVCLDSLKAATAGADGGDGYGAGGASRGASRGGARRGGGGASGRGGGAGAMRFSPYGGAGQMIMVDPSMMMMMPHAHAGGGRGGGGRGKSRTWTRPGAEGDASGGVDTSNVPCLFYSKGSCRAGDSCKYSHAGVIDDDFVANTGENMNVDLNVEM</sequence>
<name>A0A6U0C9U9_9CHLO</name>
<feature type="compositionally biased region" description="Low complexity" evidence="5">
    <location>
        <begin position="18"/>
        <end position="37"/>
    </location>
</feature>
<keyword evidence="1 4" id="KW-0479">Metal-binding</keyword>
<dbReference type="EMBL" id="HBEW01001277">
    <property type="protein sequence ID" value="CAD8577279.1"/>
    <property type="molecule type" value="Transcribed_RNA"/>
</dbReference>
<evidence type="ECO:0000256" key="1">
    <source>
        <dbReference type="ARBA" id="ARBA00022723"/>
    </source>
</evidence>
<feature type="region of interest" description="Disordered" evidence="5">
    <location>
        <begin position="204"/>
        <end position="231"/>
    </location>
</feature>
<evidence type="ECO:0000256" key="3">
    <source>
        <dbReference type="ARBA" id="ARBA00022833"/>
    </source>
</evidence>
<evidence type="ECO:0000313" key="7">
    <source>
        <dbReference type="EMBL" id="CAD8577279.1"/>
    </source>
</evidence>
<evidence type="ECO:0000256" key="2">
    <source>
        <dbReference type="ARBA" id="ARBA00022771"/>
    </source>
</evidence>
<dbReference type="SMART" id="SM00356">
    <property type="entry name" value="ZnF_C3H1"/>
    <property type="match status" value="1"/>
</dbReference>
<dbReference type="GO" id="GO:0008270">
    <property type="term" value="F:zinc ion binding"/>
    <property type="evidence" value="ECO:0007669"/>
    <property type="project" value="UniProtKB-KW"/>
</dbReference>
<organism evidence="7">
    <name type="scientific">Ostreococcus mediterraneus</name>
    <dbReference type="NCBI Taxonomy" id="1486918"/>
    <lineage>
        <taxon>Eukaryota</taxon>
        <taxon>Viridiplantae</taxon>
        <taxon>Chlorophyta</taxon>
        <taxon>Mamiellophyceae</taxon>
        <taxon>Mamiellales</taxon>
        <taxon>Bathycoccaceae</taxon>
        <taxon>Ostreococcus</taxon>
    </lineage>
</organism>
<feature type="region of interest" description="Disordered" evidence="5">
    <location>
        <begin position="14"/>
        <end position="103"/>
    </location>
</feature>
<dbReference type="Pfam" id="PF00642">
    <property type="entry name" value="zf-CCCH"/>
    <property type="match status" value="1"/>
</dbReference>
<reference evidence="7" key="1">
    <citation type="submission" date="2021-01" db="EMBL/GenBank/DDBJ databases">
        <authorList>
            <person name="Corre E."/>
            <person name="Pelletier E."/>
            <person name="Niang G."/>
            <person name="Scheremetjew M."/>
            <person name="Finn R."/>
            <person name="Kale V."/>
            <person name="Holt S."/>
            <person name="Cochrane G."/>
            <person name="Meng A."/>
            <person name="Brown T."/>
            <person name="Cohen L."/>
        </authorList>
    </citation>
    <scope>NUCLEOTIDE SEQUENCE</scope>
    <source>
        <strain evidence="7">Clade-D-RCC2572</strain>
    </source>
</reference>
<feature type="domain" description="C3H1-type" evidence="6">
    <location>
        <begin position="233"/>
        <end position="260"/>
    </location>
</feature>
<dbReference type="Gene3D" id="2.30.30.1190">
    <property type="match status" value="1"/>
</dbReference>
<dbReference type="SUPFAM" id="SSF90229">
    <property type="entry name" value="CCCH zinc finger"/>
    <property type="match status" value="1"/>
</dbReference>
<dbReference type="PROSITE" id="PS50103">
    <property type="entry name" value="ZF_C3H1"/>
    <property type="match status" value="1"/>
</dbReference>
<dbReference type="InterPro" id="IPR000571">
    <property type="entry name" value="Znf_CCCH"/>
</dbReference>